<dbReference type="RefSeq" id="WP_062997718.1">
    <property type="nucleotide sequence ID" value="NZ_BMMH01000005.1"/>
</dbReference>
<keyword evidence="3 6" id="KW-0479">Metal-binding</keyword>
<dbReference type="InterPro" id="IPR013154">
    <property type="entry name" value="ADH-like_N"/>
</dbReference>
<reference evidence="8" key="2">
    <citation type="submission" date="2020-09" db="EMBL/GenBank/DDBJ databases">
        <authorList>
            <person name="Sun Q."/>
            <person name="Zhou Y."/>
        </authorList>
    </citation>
    <scope>NUCLEOTIDE SEQUENCE</scope>
    <source>
        <strain evidence="8">CGMCC 4.3508</strain>
    </source>
</reference>
<evidence type="ECO:0000259" key="7">
    <source>
        <dbReference type="SMART" id="SM00829"/>
    </source>
</evidence>
<evidence type="ECO:0000313" key="8">
    <source>
        <dbReference type="EMBL" id="GGL12726.1"/>
    </source>
</evidence>
<organism evidence="8 9">
    <name type="scientific">Nocardia jinanensis</name>
    <dbReference type="NCBI Taxonomy" id="382504"/>
    <lineage>
        <taxon>Bacteria</taxon>
        <taxon>Bacillati</taxon>
        <taxon>Actinomycetota</taxon>
        <taxon>Actinomycetes</taxon>
        <taxon>Mycobacteriales</taxon>
        <taxon>Nocardiaceae</taxon>
        <taxon>Nocardia</taxon>
    </lineage>
</organism>
<proteinExistence type="inferred from homology"/>
<comment type="caution">
    <text evidence="8">The sequence shown here is derived from an EMBL/GenBank/DDBJ whole genome shotgun (WGS) entry which is preliminary data.</text>
</comment>
<evidence type="ECO:0000256" key="2">
    <source>
        <dbReference type="ARBA" id="ARBA00008072"/>
    </source>
</evidence>
<dbReference type="Gene3D" id="3.90.180.10">
    <property type="entry name" value="Medium-chain alcohol dehydrogenases, catalytic domain"/>
    <property type="match status" value="1"/>
</dbReference>
<dbReference type="InterPro" id="IPR011032">
    <property type="entry name" value="GroES-like_sf"/>
</dbReference>
<dbReference type="SMART" id="SM00829">
    <property type="entry name" value="PKS_ER"/>
    <property type="match status" value="1"/>
</dbReference>
<keyword evidence="5" id="KW-0560">Oxidoreductase</keyword>
<dbReference type="GO" id="GO:0034079">
    <property type="term" value="P:butanediol biosynthetic process"/>
    <property type="evidence" value="ECO:0007669"/>
    <property type="project" value="TreeGrafter"/>
</dbReference>
<dbReference type="InterPro" id="IPR036291">
    <property type="entry name" value="NAD(P)-bd_dom_sf"/>
</dbReference>
<keyword evidence="4 6" id="KW-0862">Zinc</keyword>
<gene>
    <name evidence="8" type="ORF">GCM10011588_28990</name>
</gene>
<evidence type="ECO:0000256" key="1">
    <source>
        <dbReference type="ARBA" id="ARBA00001947"/>
    </source>
</evidence>
<reference evidence="8" key="1">
    <citation type="journal article" date="2014" name="Int. J. Syst. Evol. Microbiol.">
        <title>Complete genome sequence of Corynebacterium casei LMG S-19264T (=DSM 44701T), isolated from a smear-ripened cheese.</title>
        <authorList>
            <consortium name="US DOE Joint Genome Institute (JGI-PGF)"/>
            <person name="Walter F."/>
            <person name="Albersmeier A."/>
            <person name="Kalinowski J."/>
            <person name="Ruckert C."/>
        </authorList>
    </citation>
    <scope>NUCLEOTIDE SEQUENCE</scope>
    <source>
        <strain evidence="8">CGMCC 4.3508</strain>
    </source>
</reference>
<dbReference type="GO" id="GO:0000721">
    <property type="term" value="F:(R,R)-butanediol dehydrogenase activity"/>
    <property type="evidence" value="ECO:0007669"/>
    <property type="project" value="TreeGrafter"/>
</dbReference>
<evidence type="ECO:0000256" key="4">
    <source>
        <dbReference type="ARBA" id="ARBA00022833"/>
    </source>
</evidence>
<evidence type="ECO:0000256" key="6">
    <source>
        <dbReference type="RuleBase" id="RU361277"/>
    </source>
</evidence>
<dbReference type="InterPro" id="IPR013149">
    <property type="entry name" value="ADH-like_C"/>
</dbReference>
<dbReference type="Gene3D" id="3.40.50.720">
    <property type="entry name" value="NAD(P)-binding Rossmann-like Domain"/>
    <property type="match status" value="1"/>
</dbReference>
<dbReference type="InterPro" id="IPR002328">
    <property type="entry name" value="ADH_Zn_CS"/>
</dbReference>
<evidence type="ECO:0000256" key="5">
    <source>
        <dbReference type="ARBA" id="ARBA00023002"/>
    </source>
</evidence>
<protein>
    <submittedName>
        <fullName evidence="8">(R,R)-butanediol dehydrogenase</fullName>
    </submittedName>
</protein>
<dbReference type="PROSITE" id="PS00059">
    <property type="entry name" value="ADH_ZINC"/>
    <property type="match status" value="1"/>
</dbReference>
<accession>A0A917RKI9</accession>
<name>A0A917RKI9_9NOCA</name>
<dbReference type="InterPro" id="IPR020843">
    <property type="entry name" value="ER"/>
</dbReference>
<dbReference type="SUPFAM" id="SSF50129">
    <property type="entry name" value="GroES-like"/>
    <property type="match status" value="1"/>
</dbReference>
<dbReference type="Pfam" id="PF00107">
    <property type="entry name" value="ADH_zinc_N"/>
    <property type="match status" value="1"/>
</dbReference>
<dbReference type="Pfam" id="PF08240">
    <property type="entry name" value="ADH_N"/>
    <property type="match status" value="1"/>
</dbReference>
<dbReference type="SUPFAM" id="SSF51735">
    <property type="entry name" value="NAD(P)-binding Rossmann-fold domains"/>
    <property type="match status" value="1"/>
</dbReference>
<dbReference type="CDD" id="cd08233">
    <property type="entry name" value="butanediol_DH_like"/>
    <property type="match status" value="1"/>
</dbReference>
<dbReference type="AlphaFoldDB" id="A0A917RKI9"/>
<feature type="domain" description="Enoyl reductase (ER)" evidence="7">
    <location>
        <begin position="8"/>
        <end position="344"/>
    </location>
</feature>
<evidence type="ECO:0000313" key="9">
    <source>
        <dbReference type="Proteomes" id="UP000638263"/>
    </source>
</evidence>
<dbReference type="PANTHER" id="PTHR43161">
    <property type="entry name" value="SORBITOL DEHYDROGENASE"/>
    <property type="match status" value="1"/>
</dbReference>
<dbReference type="Proteomes" id="UP000638263">
    <property type="component" value="Unassembled WGS sequence"/>
</dbReference>
<evidence type="ECO:0000256" key="3">
    <source>
        <dbReference type="ARBA" id="ARBA00022723"/>
    </source>
</evidence>
<dbReference type="GO" id="GO:0005737">
    <property type="term" value="C:cytoplasm"/>
    <property type="evidence" value="ECO:0007669"/>
    <property type="project" value="TreeGrafter"/>
</dbReference>
<comment type="similarity">
    <text evidence="2 6">Belongs to the zinc-containing alcohol dehydrogenase family.</text>
</comment>
<dbReference type="PANTHER" id="PTHR43161:SF23">
    <property type="entry name" value="(R,R)-BUTANEDIOL DEHYDROGENASE-RELATED"/>
    <property type="match status" value="1"/>
</dbReference>
<keyword evidence="9" id="KW-1185">Reference proteome</keyword>
<dbReference type="GO" id="GO:0008270">
    <property type="term" value="F:zinc ion binding"/>
    <property type="evidence" value="ECO:0007669"/>
    <property type="project" value="InterPro"/>
</dbReference>
<dbReference type="EMBL" id="BMMH01000005">
    <property type="protein sequence ID" value="GGL12726.1"/>
    <property type="molecule type" value="Genomic_DNA"/>
</dbReference>
<comment type="cofactor">
    <cofactor evidence="1 6">
        <name>Zn(2+)</name>
        <dbReference type="ChEBI" id="CHEBI:29105"/>
    </cofactor>
</comment>
<sequence length="349" mass="35738">MKALRLHGAVDARIDEIAEPPVRPGTVKIRVVRAGICGSDLGLYRSGRLGPEHRHPIMNEIGPKVLGHEFSGLVTEVGSEAAGIAVGDLVAVQPNIADGTCPACLRGEPNLCETYGFIGIDGWGGGFSEYVVAPADNVFVLPEGFTAETGALVEPLTVGWAAVRKSGAAAGAAGLIVGGGPVGLAILLSLRAIGASRIVVSEISDRRKALAASLGAEVVDPRETDLADFCGAGMDVAFDASGAGSAAFDAAFRSLRTGGTLVIAASSREPVAVDTTQILTTEKRITGSFAYTRADFQAVIDAVAAGRLDPRPLVSSTIPLDQVIEGGLDHLLGDGRATEVKILVAPGID</sequence>